<comment type="caution">
    <text evidence="2">The sequence shown here is derived from an EMBL/GenBank/DDBJ whole genome shotgun (WGS) entry which is preliminary data.</text>
</comment>
<dbReference type="SUPFAM" id="SSF52949">
    <property type="entry name" value="Macro domain-like"/>
    <property type="match status" value="1"/>
</dbReference>
<dbReference type="InterPro" id="IPR012664">
    <property type="entry name" value="CHP02452"/>
</dbReference>
<organism evidence="2 3">
    <name type="scientific">Hondaea fermentalgiana</name>
    <dbReference type="NCBI Taxonomy" id="2315210"/>
    <lineage>
        <taxon>Eukaryota</taxon>
        <taxon>Sar</taxon>
        <taxon>Stramenopiles</taxon>
        <taxon>Bigyra</taxon>
        <taxon>Labyrinthulomycetes</taxon>
        <taxon>Thraustochytrida</taxon>
        <taxon>Thraustochytriidae</taxon>
        <taxon>Hondaea</taxon>
    </lineage>
</organism>
<dbReference type="NCBIfam" id="TIGR02452">
    <property type="entry name" value="TIGR02452 family protein"/>
    <property type="match status" value="1"/>
</dbReference>
<dbReference type="PANTHER" id="PTHR35596">
    <property type="entry name" value="DUF2263 DOMAIN-CONTAINING PROTEIN"/>
    <property type="match status" value="1"/>
</dbReference>
<evidence type="ECO:0000313" key="2">
    <source>
        <dbReference type="EMBL" id="GBG31471.1"/>
    </source>
</evidence>
<dbReference type="InterPro" id="IPR043472">
    <property type="entry name" value="Macro_dom-like"/>
</dbReference>
<gene>
    <name evidence="2" type="ORF">FCC1311_076952</name>
</gene>
<name>A0A2R5GSW7_9STRA</name>
<protein>
    <recommendedName>
        <fullName evidence="1">Microbial-type PARG catalytic domain-containing protein</fullName>
    </recommendedName>
</protein>
<accession>A0A2R5GSW7</accession>
<dbReference type="Gene3D" id="3.40.220.10">
    <property type="entry name" value="Leucine Aminopeptidase, subunit E, domain 1"/>
    <property type="match status" value="1"/>
</dbReference>
<dbReference type="OrthoDB" id="9985428at2759"/>
<dbReference type="PIRSF" id="PIRSF014899">
    <property type="entry name" value="UCP014899"/>
    <property type="match status" value="1"/>
</dbReference>
<proteinExistence type="predicted"/>
<dbReference type="Proteomes" id="UP000241890">
    <property type="component" value="Unassembled WGS sequence"/>
</dbReference>
<dbReference type="InParanoid" id="A0A2R5GSW7"/>
<keyword evidence="3" id="KW-1185">Reference proteome</keyword>
<dbReference type="PANTHER" id="PTHR35596:SF1">
    <property type="entry name" value="MICROBIAL-TYPE PARG CATALYTIC DOMAIN-CONTAINING PROTEIN"/>
    <property type="match status" value="1"/>
</dbReference>
<reference evidence="2 3" key="1">
    <citation type="submission" date="2017-12" db="EMBL/GenBank/DDBJ databases">
        <title>Sequencing, de novo assembly and annotation of complete genome of a new Thraustochytrid species, strain FCC1311.</title>
        <authorList>
            <person name="Sedici K."/>
            <person name="Godart F."/>
            <person name="Aiese Cigliano R."/>
            <person name="Sanseverino W."/>
            <person name="Barakat M."/>
            <person name="Ortet P."/>
            <person name="Marechal E."/>
            <person name="Cagnac O."/>
            <person name="Amato A."/>
        </authorList>
    </citation>
    <scope>NUCLEOTIDE SEQUENCE [LARGE SCALE GENOMIC DNA]</scope>
</reference>
<dbReference type="AlphaFoldDB" id="A0A2R5GSW7"/>
<feature type="domain" description="Microbial-type PARG catalytic" evidence="1">
    <location>
        <begin position="17"/>
        <end position="173"/>
    </location>
</feature>
<sequence>MPGPSREQVRQRAKALAQETLAVLHEGGYLNGAGEVVRVSDDVSAAVGASEHFAAAHEFPAVPSAKGAFPKTVYALCTDSTFAAARGLAAREDLKNVAVLNFASGRNPGGGFLRGSIAQEECLVRSSGLYPCLARFEYMPKLYYQTNRDLQGEERALNTSCAIYSPKVPVFRQDNLVGAFLDKPFACSVITIPAPNANLAHDALRGDRATWRRNAMEELFKTTLEDRIDRVLAIASEKACDVLVLGAFGCGAYGNDPDLVAGIFRDKLTGKYATCFREVHFAILVLRGNPSADANFIAFQTAFCDLLAVDPDADPPKVPA</sequence>
<evidence type="ECO:0000259" key="1">
    <source>
        <dbReference type="Pfam" id="PF10021"/>
    </source>
</evidence>
<dbReference type="InterPro" id="IPR019261">
    <property type="entry name" value="PARG_cat_microbial"/>
</dbReference>
<dbReference type="EMBL" id="BEYU01000099">
    <property type="protein sequence ID" value="GBG31471.1"/>
    <property type="molecule type" value="Genomic_DNA"/>
</dbReference>
<dbReference type="Pfam" id="PF10021">
    <property type="entry name" value="PARG_cat_microb"/>
    <property type="match status" value="1"/>
</dbReference>
<evidence type="ECO:0000313" key="3">
    <source>
        <dbReference type="Proteomes" id="UP000241890"/>
    </source>
</evidence>